<dbReference type="RefSeq" id="WP_378017033.1">
    <property type="nucleotide sequence ID" value="NZ_JBHSKT010000004.1"/>
</dbReference>
<dbReference type="Proteomes" id="UP001596161">
    <property type="component" value="Unassembled WGS sequence"/>
</dbReference>
<dbReference type="EMBL" id="JBHSKT010000004">
    <property type="protein sequence ID" value="MFC5270667.1"/>
    <property type="molecule type" value="Genomic_DNA"/>
</dbReference>
<organism evidence="2 3">
    <name type="scientific">Adhaeribacter terreus</name>
    <dbReference type="NCBI Taxonomy" id="529703"/>
    <lineage>
        <taxon>Bacteria</taxon>
        <taxon>Pseudomonadati</taxon>
        <taxon>Bacteroidota</taxon>
        <taxon>Cytophagia</taxon>
        <taxon>Cytophagales</taxon>
        <taxon>Hymenobacteraceae</taxon>
        <taxon>Adhaeribacter</taxon>
    </lineage>
</organism>
<feature type="compositionally biased region" description="Low complexity" evidence="1">
    <location>
        <begin position="11"/>
        <end position="24"/>
    </location>
</feature>
<evidence type="ECO:0000313" key="3">
    <source>
        <dbReference type="Proteomes" id="UP001596161"/>
    </source>
</evidence>
<accession>A0ABW0E9V5</accession>
<name>A0ABW0E9V5_9BACT</name>
<feature type="region of interest" description="Disordered" evidence="1">
    <location>
        <begin position="1"/>
        <end position="26"/>
    </location>
</feature>
<gene>
    <name evidence="2" type="ORF">ACFPIB_08615</name>
</gene>
<evidence type="ECO:0000313" key="2">
    <source>
        <dbReference type="EMBL" id="MFC5270667.1"/>
    </source>
</evidence>
<proteinExistence type="predicted"/>
<evidence type="ECO:0000256" key="1">
    <source>
        <dbReference type="SAM" id="MobiDB-lite"/>
    </source>
</evidence>
<protein>
    <submittedName>
        <fullName evidence="2">Uncharacterized protein</fullName>
    </submittedName>
</protein>
<sequence>MENKTNKPDQAQHSAQNAASNQSNGFNMDTLTGMLGNVQIPEKLKQYGEMAAKKVNSLSTTQKVIGGALLVLGAGYLSKRSKMNFSGIAGKLKR</sequence>
<comment type="caution">
    <text evidence="2">The sequence shown here is derived from an EMBL/GenBank/DDBJ whole genome shotgun (WGS) entry which is preliminary data.</text>
</comment>
<keyword evidence="3" id="KW-1185">Reference proteome</keyword>
<reference evidence="3" key="1">
    <citation type="journal article" date="2019" name="Int. J. Syst. Evol. Microbiol.">
        <title>The Global Catalogue of Microorganisms (GCM) 10K type strain sequencing project: providing services to taxonomists for standard genome sequencing and annotation.</title>
        <authorList>
            <consortium name="The Broad Institute Genomics Platform"/>
            <consortium name="The Broad Institute Genome Sequencing Center for Infectious Disease"/>
            <person name="Wu L."/>
            <person name="Ma J."/>
        </authorList>
    </citation>
    <scope>NUCLEOTIDE SEQUENCE [LARGE SCALE GENOMIC DNA]</scope>
    <source>
        <strain evidence="3">KACC 12602</strain>
    </source>
</reference>